<dbReference type="PANTHER" id="PTHR30327:SF1">
    <property type="entry name" value="UPF0301 PROTEIN YQGE"/>
    <property type="match status" value="1"/>
</dbReference>
<dbReference type="Pfam" id="PF02622">
    <property type="entry name" value="DUF179"/>
    <property type="match status" value="1"/>
</dbReference>
<dbReference type="EMBL" id="WLVL01000018">
    <property type="protein sequence ID" value="MTB71320.1"/>
    <property type="molecule type" value="Genomic_DNA"/>
</dbReference>
<protein>
    <submittedName>
        <fullName evidence="2">YqgE/AlgH family protein</fullName>
    </submittedName>
</protein>
<evidence type="ECO:0000256" key="1">
    <source>
        <dbReference type="ARBA" id="ARBA00009600"/>
    </source>
</evidence>
<dbReference type="InterPro" id="IPR003774">
    <property type="entry name" value="AlgH-like"/>
</dbReference>
<name>A0A6I3IMW4_9MICO</name>
<dbReference type="NCBIfam" id="NF001270">
    <property type="entry name" value="PRK00228.2-2"/>
    <property type="match status" value="1"/>
</dbReference>
<accession>A0A6I3IMW4</accession>
<sequence length="186" mass="20412">MRTEDLTGQLLVATPGLNEGVFERCVMLVLHHGDDGAQAVVLNKPVDATIDTVLDGWEEHVREPQVLFQGGPVQLDSALGVVGVIDPGREVDGVQQLFPGVGVVDLDTPAEQVMPHLTGVRIFAGYAGWVPGQLEGEIRNGSWYVVDRLPDDVFSDEPSTLWRRVLRRQPGRLAFVGLYPDDEDYN</sequence>
<evidence type="ECO:0000313" key="2">
    <source>
        <dbReference type="EMBL" id="MTB71320.1"/>
    </source>
</evidence>
<reference evidence="2 3" key="1">
    <citation type="submission" date="2019-11" db="EMBL/GenBank/DDBJ databases">
        <title>Whole genome sequencing identifies a novel species of the genus Arsenicicoccus isolated from human blood.</title>
        <authorList>
            <person name="Jeong J.H."/>
            <person name="Kweon O.J."/>
            <person name="Kim H.R."/>
            <person name="Kim T.-H."/>
            <person name="Ha S.-M."/>
            <person name="Lee M.-K."/>
        </authorList>
    </citation>
    <scope>NUCLEOTIDE SEQUENCE [LARGE SCALE GENOMIC DNA]</scope>
    <source>
        <strain evidence="2 3">MKL-02</strain>
    </source>
</reference>
<evidence type="ECO:0000313" key="3">
    <source>
        <dbReference type="Proteomes" id="UP000431092"/>
    </source>
</evidence>
<dbReference type="AlphaFoldDB" id="A0A6I3IMW4"/>
<keyword evidence="3" id="KW-1185">Reference proteome</keyword>
<comment type="similarity">
    <text evidence="1">Belongs to the UPF0301 (AlgH) family.</text>
</comment>
<organism evidence="2 3">
    <name type="scientific">Arsenicicoccus cauae</name>
    <dbReference type="NCBI Taxonomy" id="2663847"/>
    <lineage>
        <taxon>Bacteria</taxon>
        <taxon>Bacillati</taxon>
        <taxon>Actinomycetota</taxon>
        <taxon>Actinomycetes</taxon>
        <taxon>Micrococcales</taxon>
        <taxon>Intrasporangiaceae</taxon>
        <taxon>Arsenicicoccus</taxon>
    </lineage>
</organism>
<dbReference type="GO" id="GO:0005829">
    <property type="term" value="C:cytosol"/>
    <property type="evidence" value="ECO:0007669"/>
    <property type="project" value="TreeGrafter"/>
</dbReference>
<gene>
    <name evidence="2" type="ORF">GGG17_04915</name>
</gene>
<comment type="caution">
    <text evidence="2">The sequence shown here is derived from an EMBL/GenBank/DDBJ whole genome shotgun (WGS) entry which is preliminary data.</text>
</comment>
<dbReference type="Gene3D" id="3.40.1740.10">
    <property type="entry name" value="VC0467-like"/>
    <property type="match status" value="1"/>
</dbReference>
<dbReference type="Proteomes" id="UP000431092">
    <property type="component" value="Unassembled WGS sequence"/>
</dbReference>
<proteinExistence type="inferred from homology"/>
<dbReference type="PANTHER" id="PTHR30327">
    <property type="entry name" value="UNCHARACTERIZED PROTEIN YQGE"/>
    <property type="match status" value="1"/>
</dbReference>
<dbReference type="SUPFAM" id="SSF143456">
    <property type="entry name" value="VC0467-like"/>
    <property type="match status" value="1"/>
</dbReference>
<dbReference type="RefSeq" id="WP_311966427.1">
    <property type="nucleotide sequence ID" value="NZ_WLVL01000018.1"/>
</dbReference>